<proteinExistence type="inferred from homology"/>
<gene>
    <name evidence="11" type="ORF">GCM10022254_42930</name>
</gene>
<evidence type="ECO:0000256" key="5">
    <source>
        <dbReference type="ARBA" id="ARBA00023004"/>
    </source>
</evidence>
<keyword evidence="4" id="KW-0249">Electron transport</keyword>
<evidence type="ECO:0000313" key="11">
    <source>
        <dbReference type="EMBL" id="GAA4235528.1"/>
    </source>
</evidence>
<dbReference type="InterPro" id="IPR041854">
    <property type="entry name" value="BFD-like_2Fe2S-bd_dom_sf"/>
</dbReference>
<keyword evidence="5" id="KW-0408">Iron</keyword>
<dbReference type="EMBL" id="BAABAS010000015">
    <property type="protein sequence ID" value="GAA4235528.1"/>
    <property type="molecule type" value="Genomic_DNA"/>
</dbReference>
<evidence type="ECO:0000256" key="3">
    <source>
        <dbReference type="ARBA" id="ARBA00022723"/>
    </source>
</evidence>
<dbReference type="Gene3D" id="1.10.10.1100">
    <property type="entry name" value="BFD-like [2Fe-2S]-binding domain"/>
    <property type="match status" value="1"/>
</dbReference>
<feature type="region of interest" description="Disordered" evidence="9">
    <location>
        <begin position="93"/>
        <end position="116"/>
    </location>
</feature>
<evidence type="ECO:0000256" key="9">
    <source>
        <dbReference type="SAM" id="MobiDB-lite"/>
    </source>
</evidence>
<dbReference type="Pfam" id="PF04324">
    <property type="entry name" value="Fer2_BFD"/>
    <property type="match status" value="1"/>
</dbReference>
<evidence type="ECO:0000256" key="4">
    <source>
        <dbReference type="ARBA" id="ARBA00022982"/>
    </source>
</evidence>
<evidence type="ECO:0000256" key="8">
    <source>
        <dbReference type="ARBA" id="ARBA00046332"/>
    </source>
</evidence>
<evidence type="ECO:0000256" key="1">
    <source>
        <dbReference type="ARBA" id="ARBA00022448"/>
    </source>
</evidence>
<keyword evidence="2" id="KW-0001">2Fe-2S</keyword>
<dbReference type="InterPro" id="IPR052371">
    <property type="entry name" value="BFD-associated_ferredoxin"/>
</dbReference>
<keyword evidence="1" id="KW-0813">Transport</keyword>
<evidence type="ECO:0000256" key="2">
    <source>
        <dbReference type="ARBA" id="ARBA00022714"/>
    </source>
</evidence>
<feature type="domain" description="BFD-like [2Fe-2S]-binding" evidence="10">
    <location>
        <begin position="2"/>
        <end position="49"/>
    </location>
</feature>
<comment type="similarity">
    <text evidence="8">Belongs to the Bfd family.</text>
</comment>
<reference evidence="12" key="1">
    <citation type="journal article" date="2019" name="Int. J. Syst. Evol. Microbiol.">
        <title>The Global Catalogue of Microorganisms (GCM) 10K type strain sequencing project: providing services to taxonomists for standard genome sequencing and annotation.</title>
        <authorList>
            <consortium name="The Broad Institute Genomics Platform"/>
            <consortium name="The Broad Institute Genome Sequencing Center for Infectious Disease"/>
            <person name="Wu L."/>
            <person name="Ma J."/>
        </authorList>
    </citation>
    <scope>NUCLEOTIDE SEQUENCE [LARGE SCALE GENOMIC DNA]</scope>
    <source>
        <strain evidence="12">JCM 17440</strain>
    </source>
</reference>
<dbReference type="Proteomes" id="UP001501710">
    <property type="component" value="Unassembled WGS sequence"/>
</dbReference>
<evidence type="ECO:0000313" key="12">
    <source>
        <dbReference type="Proteomes" id="UP001501710"/>
    </source>
</evidence>
<name>A0ABP8C8G5_9ACTN</name>
<organism evidence="11 12">
    <name type="scientific">Actinomadura meridiana</name>
    <dbReference type="NCBI Taxonomy" id="559626"/>
    <lineage>
        <taxon>Bacteria</taxon>
        <taxon>Bacillati</taxon>
        <taxon>Actinomycetota</taxon>
        <taxon>Actinomycetes</taxon>
        <taxon>Streptosporangiales</taxon>
        <taxon>Thermomonosporaceae</taxon>
        <taxon>Actinomadura</taxon>
    </lineage>
</organism>
<accession>A0ABP8C8G5</accession>
<keyword evidence="3" id="KW-0479">Metal-binding</keyword>
<dbReference type="RefSeq" id="WP_344899346.1">
    <property type="nucleotide sequence ID" value="NZ_BAABAS010000015.1"/>
</dbReference>
<comment type="caution">
    <text evidence="11">The sequence shown here is derived from an EMBL/GenBank/DDBJ whole genome shotgun (WGS) entry which is preliminary data.</text>
</comment>
<evidence type="ECO:0000256" key="7">
    <source>
        <dbReference type="ARBA" id="ARBA00039386"/>
    </source>
</evidence>
<keyword evidence="6" id="KW-0411">Iron-sulfur</keyword>
<dbReference type="PANTHER" id="PTHR37424:SF1">
    <property type="entry name" value="BACTERIOFERRITIN-ASSOCIATED FERREDOXIN"/>
    <property type="match status" value="1"/>
</dbReference>
<evidence type="ECO:0000259" key="10">
    <source>
        <dbReference type="Pfam" id="PF04324"/>
    </source>
</evidence>
<protein>
    <recommendedName>
        <fullName evidence="7">Bacterioferritin-associated ferredoxin</fullName>
    </recommendedName>
</protein>
<evidence type="ECO:0000256" key="6">
    <source>
        <dbReference type="ARBA" id="ARBA00023014"/>
    </source>
</evidence>
<feature type="compositionally biased region" description="Polar residues" evidence="9">
    <location>
        <begin position="93"/>
        <end position="104"/>
    </location>
</feature>
<keyword evidence="12" id="KW-1185">Reference proteome</keyword>
<dbReference type="InterPro" id="IPR007419">
    <property type="entry name" value="BFD-like_2Fe2S-bd_dom"/>
</dbReference>
<sequence>MYVCVCNAVTEDDVNGCMASGCRTAKEVKAACGFKPACGTCTRRIHSMVSQYRTASELADALTGGPAALTAVPEPIGPVEPNEPIAPVNAKTEQVNAKTAQVNVETEEGDARPTAA</sequence>
<dbReference type="PANTHER" id="PTHR37424">
    <property type="entry name" value="BACTERIOFERRITIN-ASSOCIATED FERREDOXIN"/>
    <property type="match status" value="1"/>
</dbReference>